<proteinExistence type="predicted"/>
<dbReference type="Proteomes" id="UP001060085">
    <property type="component" value="Linkage Group LG01"/>
</dbReference>
<organism evidence="1 2">
    <name type="scientific">Catharanthus roseus</name>
    <name type="common">Madagascar periwinkle</name>
    <name type="synonym">Vinca rosea</name>
    <dbReference type="NCBI Taxonomy" id="4058"/>
    <lineage>
        <taxon>Eukaryota</taxon>
        <taxon>Viridiplantae</taxon>
        <taxon>Streptophyta</taxon>
        <taxon>Embryophyta</taxon>
        <taxon>Tracheophyta</taxon>
        <taxon>Spermatophyta</taxon>
        <taxon>Magnoliopsida</taxon>
        <taxon>eudicotyledons</taxon>
        <taxon>Gunneridae</taxon>
        <taxon>Pentapetalae</taxon>
        <taxon>asterids</taxon>
        <taxon>lamiids</taxon>
        <taxon>Gentianales</taxon>
        <taxon>Apocynaceae</taxon>
        <taxon>Rauvolfioideae</taxon>
        <taxon>Vinceae</taxon>
        <taxon>Catharanthinae</taxon>
        <taxon>Catharanthus</taxon>
    </lineage>
</organism>
<evidence type="ECO:0000313" key="1">
    <source>
        <dbReference type="EMBL" id="KAI5684549.1"/>
    </source>
</evidence>
<name>A0ACC0CI27_CATRO</name>
<dbReference type="EMBL" id="CM044701">
    <property type="protein sequence ID" value="KAI5684549.1"/>
    <property type="molecule type" value="Genomic_DNA"/>
</dbReference>
<comment type="caution">
    <text evidence="1">The sequence shown here is derived from an EMBL/GenBank/DDBJ whole genome shotgun (WGS) entry which is preliminary data.</text>
</comment>
<keyword evidence="2" id="KW-1185">Reference proteome</keyword>
<evidence type="ECO:0000313" key="2">
    <source>
        <dbReference type="Proteomes" id="UP001060085"/>
    </source>
</evidence>
<reference evidence="2" key="1">
    <citation type="journal article" date="2023" name="Nat. Plants">
        <title>Single-cell RNA sequencing provides a high-resolution roadmap for understanding the multicellular compartmentation of specialized metabolism.</title>
        <authorList>
            <person name="Sun S."/>
            <person name="Shen X."/>
            <person name="Li Y."/>
            <person name="Li Y."/>
            <person name="Wang S."/>
            <person name="Li R."/>
            <person name="Zhang H."/>
            <person name="Shen G."/>
            <person name="Guo B."/>
            <person name="Wei J."/>
            <person name="Xu J."/>
            <person name="St-Pierre B."/>
            <person name="Chen S."/>
            <person name="Sun C."/>
        </authorList>
    </citation>
    <scope>NUCLEOTIDE SEQUENCE [LARGE SCALE GENOMIC DNA]</scope>
</reference>
<gene>
    <name evidence="1" type="ORF">M9H77_05777</name>
</gene>
<sequence length="481" mass="54530">MLLAAATLVFLCILAGRFLIIRKTRKSSLNIPPGSFGWPIFGETVQFLGSNRDGKAGSFVKQRMDKYKSPVFRTCLMGEKVAVLCGPAGNKFLFGNENKLVHVWWPSSTRKLLENCLSTSVGDEAKRTRKMMSHFVSPDALMRLYIKTVDLITQQHINTHWQGKEALKVFPVVKLYTFELACRLFMRLEDSEHIGKLAALFSIFLKGVISIPINFPGTRFHQALWATRAVREELVMIVKERRAALEQKRASPSQDLLSHLLASPDEDGKFMSEMEIVNNILLLLFAGHDTSSVAITLLIKTLAELPQVYANVLREQNEIALSKGEGEFLNWEDIQKMKYSWNVMCEVMRQWPPVMGAFREALVDIQYAGYDIPKGWKLYWSPASTHADPSFFPDTETFDPSRFEGAGPIPFSYVPFGGGPRMCFGKEYARVEILVFLHNIINKFRWTLQIPNEKIIYDPMPTPVQGLPVSLEELHRSASSS</sequence>
<protein>
    <submittedName>
        <fullName evidence="1">Uncharacterized protein</fullName>
    </submittedName>
</protein>
<accession>A0ACC0CI27</accession>